<dbReference type="SUPFAM" id="SSF56925">
    <property type="entry name" value="OMPA-like"/>
    <property type="match status" value="1"/>
</dbReference>
<organism evidence="2 3">
    <name type="scientific">Mariniflexile ostreae</name>
    <dbReference type="NCBI Taxonomy" id="1520892"/>
    <lineage>
        <taxon>Bacteria</taxon>
        <taxon>Pseudomonadati</taxon>
        <taxon>Bacteroidota</taxon>
        <taxon>Flavobacteriia</taxon>
        <taxon>Flavobacteriales</taxon>
        <taxon>Flavobacteriaceae</taxon>
        <taxon>Mariniflexile</taxon>
    </lineage>
</organism>
<keyword evidence="1" id="KW-0812">Transmembrane</keyword>
<reference evidence="2 3" key="1">
    <citation type="submission" date="2024-09" db="EMBL/GenBank/DDBJ databases">
        <authorList>
            <person name="Sun Q."/>
            <person name="Mori K."/>
        </authorList>
    </citation>
    <scope>NUCLEOTIDE SEQUENCE [LARGE SCALE GENOMIC DNA]</scope>
    <source>
        <strain evidence="2 3">CECT 8622</strain>
    </source>
</reference>
<evidence type="ECO:0008006" key="4">
    <source>
        <dbReference type="Google" id="ProtNLM"/>
    </source>
</evidence>
<comment type="caution">
    <text evidence="2">The sequence shown here is derived from an EMBL/GenBank/DDBJ whole genome shotgun (WGS) entry which is preliminary data.</text>
</comment>
<keyword evidence="1" id="KW-1133">Transmembrane helix</keyword>
<dbReference type="EMBL" id="JBHMFC010000001">
    <property type="protein sequence ID" value="MFB9055210.1"/>
    <property type="molecule type" value="Genomic_DNA"/>
</dbReference>
<sequence length="503" mass="55709">MSDKKNIDRLFQERFKNFDVTPDDAVWNSISAKLNEKKKNRKIVPIWWRYAGAAAFFLLFLTVGIKYFNHSPNIIRPNPIIGNENTTRSSGPETQLLENEATQQLARDQEAVLKSNSKKTISEGTITSVAAETSYKKVKSGNATNSSLKNTSNTILDGDKTNEIAKNSEEKNENTIPNKVLKKETKADTFSIAETTSKENATVHQETSSFKNATTDIIVDNNIIADSDTSTAIVKNEDKNTTRTIEEALETNPDLIEKEKPFNRWSLTPNVAPVYFNTLSEGSSISNEFNQNSKTSEANMSYGISASYAVNHKLSIRSGVNKVNLGYNTNDVLVFETLAKSSTSSILSGNVSSQKKTPSNINTSENVGFLSATSFESGRTPETFTPTSVNQSISYIEVPVEIQYTVLDRRLGLNLIGGFSSFFLSGNELSTGDQSTLPYMEANNINDVSYSANLGLGFQYKFSEKLNLNLEPMFKYQINTFNNTSGNFTPYFIGVYTGIGFKF</sequence>
<evidence type="ECO:0000313" key="3">
    <source>
        <dbReference type="Proteomes" id="UP001589585"/>
    </source>
</evidence>
<accession>A0ABV5F6Y6</accession>
<name>A0ABV5F6Y6_9FLAO</name>
<protein>
    <recommendedName>
        <fullName evidence="4">Outer membrane protein beta-barrel domain-containing protein</fullName>
    </recommendedName>
</protein>
<gene>
    <name evidence="2" type="ORF">ACFFU9_00500</name>
</gene>
<dbReference type="Proteomes" id="UP001589585">
    <property type="component" value="Unassembled WGS sequence"/>
</dbReference>
<proteinExistence type="predicted"/>
<keyword evidence="1" id="KW-0472">Membrane</keyword>
<feature type="transmembrane region" description="Helical" evidence="1">
    <location>
        <begin position="47"/>
        <end position="68"/>
    </location>
</feature>
<keyword evidence="3" id="KW-1185">Reference proteome</keyword>
<dbReference type="InterPro" id="IPR011250">
    <property type="entry name" value="OMP/PagP_B-barrel"/>
</dbReference>
<dbReference type="RefSeq" id="WP_379859395.1">
    <property type="nucleotide sequence ID" value="NZ_JBHMFC010000001.1"/>
</dbReference>
<evidence type="ECO:0000256" key="1">
    <source>
        <dbReference type="SAM" id="Phobius"/>
    </source>
</evidence>
<evidence type="ECO:0000313" key="2">
    <source>
        <dbReference type="EMBL" id="MFB9055210.1"/>
    </source>
</evidence>